<comment type="similarity">
    <text evidence="2">Belongs to the GILT family.</text>
</comment>
<protein>
    <recommendedName>
        <fullName evidence="9">Gamma interferon inducible lysosomal thiol reductase</fullName>
    </recommendedName>
</protein>
<dbReference type="GO" id="GO:0016671">
    <property type="term" value="F:oxidoreductase activity, acting on a sulfur group of donors, disulfide as acceptor"/>
    <property type="evidence" value="ECO:0007669"/>
    <property type="project" value="InterPro"/>
</dbReference>
<feature type="chain" id="PRO_5043519196" description="Gamma interferon inducible lysosomal thiol reductase" evidence="6">
    <location>
        <begin position="26"/>
        <end position="251"/>
    </location>
</feature>
<dbReference type="Gene3D" id="3.40.30.10">
    <property type="entry name" value="Glutaredoxin"/>
    <property type="match status" value="1"/>
</dbReference>
<evidence type="ECO:0000256" key="5">
    <source>
        <dbReference type="ARBA" id="ARBA00023180"/>
    </source>
</evidence>
<evidence type="ECO:0000256" key="2">
    <source>
        <dbReference type="ARBA" id="ARBA00005679"/>
    </source>
</evidence>
<keyword evidence="3" id="KW-0964">Secreted</keyword>
<dbReference type="PANTHER" id="PTHR13234:SF8">
    <property type="entry name" value="GAMMA-INTERFERON-INDUCIBLE LYSOSOMAL THIOL REDUCTASE"/>
    <property type="match status" value="1"/>
</dbReference>
<dbReference type="AlphaFoldDB" id="A0AAV9VQC4"/>
<dbReference type="PANTHER" id="PTHR13234">
    <property type="entry name" value="GAMMA-INTERFERON INDUCIBLE LYSOSOMAL THIOL REDUCTASE GILT"/>
    <property type="match status" value="1"/>
</dbReference>
<evidence type="ECO:0000256" key="4">
    <source>
        <dbReference type="ARBA" id="ARBA00022729"/>
    </source>
</evidence>
<evidence type="ECO:0000313" key="8">
    <source>
        <dbReference type="Proteomes" id="UP001370758"/>
    </source>
</evidence>
<sequence length="251" mass="28054">MRFQVQYPVCLMAAIQLSGCTIVDAKYNPRRTYQGSNGQELRPPVLANSAPGLEKPLQTLDTRKPPVEVEMFIMSKCPDARDCVRDLVLPVMAQLYDSGIINLRPTYIGKPDDSNAGMACMHGPDECLGDILELCAYELYKDSPQRWLGFINCMGQKYQNIPQDEYVSDCALEYGIDFDQLERCAASEDENRGMELLRTSARRAIDRGISTSCTVTVNGKTVCVRDSGQWKGCTGSKEDLVQEVQHAYDNE</sequence>
<organism evidence="7 8">
    <name type="scientific">Arthrobotrys musiformis</name>
    <dbReference type="NCBI Taxonomy" id="47236"/>
    <lineage>
        <taxon>Eukaryota</taxon>
        <taxon>Fungi</taxon>
        <taxon>Dikarya</taxon>
        <taxon>Ascomycota</taxon>
        <taxon>Pezizomycotina</taxon>
        <taxon>Orbiliomycetes</taxon>
        <taxon>Orbiliales</taxon>
        <taxon>Orbiliaceae</taxon>
        <taxon>Arthrobotrys</taxon>
    </lineage>
</organism>
<reference evidence="7 8" key="1">
    <citation type="submission" date="2023-08" db="EMBL/GenBank/DDBJ databases">
        <authorList>
            <person name="Palmer J.M."/>
        </authorList>
    </citation>
    <scope>NUCLEOTIDE SEQUENCE [LARGE SCALE GENOMIC DNA]</scope>
    <source>
        <strain evidence="7 8">TWF481</strain>
    </source>
</reference>
<evidence type="ECO:0000256" key="6">
    <source>
        <dbReference type="SAM" id="SignalP"/>
    </source>
</evidence>
<proteinExistence type="inferred from homology"/>
<name>A0AAV9VQC4_9PEZI</name>
<keyword evidence="8" id="KW-1185">Reference proteome</keyword>
<dbReference type="Pfam" id="PF03227">
    <property type="entry name" value="GILT"/>
    <property type="match status" value="1"/>
</dbReference>
<comment type="subcellular location">
    <subcellularLocation>
        <location evidence="1">Secreted</location>
    </subcellularLocation>
</comment>
<dbReference type="InterPro" id="IPR004911">
    <property type="entry name" value="Interferon-induced_GILT"/>
</dbReference>
<evidence type="ECO:0008006" key="9">
    <source>
        <dbReference type="Google" id="ProtNLM"/>
    </source>
</evidence>
<gene>
    <name evidence="7" type="ORF">TWF481_003422</name>
</gene>
<keyword evidence="5" id="KW-0325">Glycoprotein</keyword>
<evidence type="ECO:0000313" key="7">
    <source>
        <dbReference type="EMBL" id="KAK6495399.1"/>
    </source>
</evidence>
<dbReference type="EMBL" id="JAVHJL010000013">
    <property type="protein sequence ID" value="KAK6495399.1"/>
    <property type="molecule type" value="Genomic_DNA"/>
</dbReference>
<dbReference type="InterPro" id="IPR036249">
    <property type="entry name" value="Thioredoxin-like_sf"/>
</dbReference>
<keyword evidence="4 6" id="KW-0732">Signal</keyword>
<dbReference type="SUPFAM" id="SSF52833">
    <property type="entry name" value="Thioredoxin-like"/>
    <property type="match status" value="1"/>
</dbReference>
<dbReference type="GO" id="GO:0005576">
    <property type="term" value="C:extracellular region"/>
    <property type="evidence" value="ECO:0007669"/>
    <property type="project" value="UniProtKB-SubCell"/>
</dbReference>
<evidence type="ECO:0000256" key="3">
    <source>
        <dbReference type="ARBA" id="ARBA00022525"/>
    </source>
</evidence>
<dbReference type="Proteomes" id="UP001370758">
    <property type="component" value="Unassembled WGS sequence"/>
</dbReference>
<feature type="signal peptide" evidence="6">
    <location>
        <begin position="1"/>
        <end position="25"/>
    </location>
</feature>
<comment type="caution">
    <text evidence="7">The sequence shown here is derived from an EMBL/GenBank/DDBJ whole genome shotgun (WGS) entry which is preliminary data.</text>
</comment>
<accession>A0AAV9VQC4</accession>
<evidence type="ECO:0000256" key="1">
    <source>
        <dbReference type="ARBA" id="ARBA00004613"/>
    </source>
</evidence>